<protein>
    <submittedName>
        <fullName evidence="4">Short-chain dehydrogenase/reductase SDR</fullName>
    </submittedName>
</protein>
<sequence>MGAMPPEPPSPAGPEPESPRPPASRGLVLVGPGSAFGAELLIRFGLEGFRLGVVARSTDTLGRLTEELASAGLTMRGAVADVTDAAGFATTLAGLAADLGGLTVLVYNAKLSIRGSAFSVPADALNQTLAVNVTGALTAVQAATPLLVDRVGATILVTVAGNRTEPAGGRFALAAGKAGLAALAGAVGPTLADQGIRMRTVVLDGRVGPAGPLRPAAVADHFWQAYAAPRGAVFRLAPAGPRRPAATLPLEV</sequence>
<evidence type="ECO:0000256" key="3">
    <source>
        <dbReference type="SAM" id="MobiDB-lite"/>
    </source>
</evidence>
<feature type="compositionally biased region" description="Pro residues" evidence="3">
    <location>
        <begin position="1"/>
        <end position="22"/>
    </location>
</feature>
<dbReference type="InterPro" id="IPR036291">
    <property type="entry name" value="NAD(P)-bd_dom_sf"/>
</dbReference>
<organism evidence="4 5">
    <name type="scientific">Pseudofrankia inefficax (strain DSM 45817 / CECT 9037 / DDB 130130 / EuI1c)</name>
    <name type="common">Frankia inefficax</name>
    <dbReference type="NCBI Taxonomy" id="298654"/>
    <lineage>
        <taxon>Bacteria</taxon>
        <taxon>Bacillati</taxon>
        <taxon>Actinomycetota</taxon>
        <taxon>Actinomycetes</taxon>
        <taxon>Frankiales</taxon>
        <taxon>Frankiaceae</taxon>
        <taxon>Pseudofrankia</taxon>
    </lineage>
</organism>
<dbReference type="Pfam" id="PF00106">
    <property type="entry name" value="adh_short"/>
    <property type="match status" value="1"/>
</dbReference>
<gene>
    <name evidence="4" type="ordered locus">FraEuI1c_5761</name>
</gene>
<evidence type="ECO:0000313" key="5">
    <source>
        <dbReference type="Proteomes" id="UP000002484"/>
    </source>
</evidence>
<dbReference type="InParanoid" id="E3IVU3"/>
<keyword evidence="2" id="KW-0560">Oxidoreductase</keyword>
<evidence type="ECO:0000256" key="1">
    <source>
        <dbReference type="ARBA" id="ARBA00006484"/>
    </source>
</evidence>
<dbReference type="PANTHER" id="PTHR43669">
    <property type="entry name" value="5-KETO-D-GLUCONATE 5-REDUCTASE"/>
    <property type="match status" value="1"/>
</dbReference>
<evidence type="ECO:0000313" key="4">
    <source>
        <dbReference type="EMBL" id="ADP83745.1"/>
    </source>
</evidence>
<comment type="similarity">
    <text evidence="1">Belongs to the short-chain dehydrogenases/reductases (SDR) family.</text>
</comment>
<dbReference type="AlphaFoldDB" id="E3IVU3"/>
<reference evidence="4 5" key="1">
    <citation type="submission" date="2010-10" db="EMBL/GenBank/DDBJ databases">
        <title>Complete sequence of Frankia sp. EuI1c.</title>
        <authorList>
            <consortium name="US DOE Joint Genome Institute"/>
            <person name="Lucas S."/>
            <person name="Copeland A."/>
            <person name="Lapidus A."/>
            <person name="Cheng J.-F."/>
            <person name="Bruce D."/>
            <person name="Goodwin L."/>
            <person name="Pitluck S."/>
            <person name="Chertkov O."/>
            <person name="Detter J.C."/>
            <person name="Han C."/>
            <person name="Tapia R."/>
            <person name="Land M."/>
            <person name="Hauser L."/>
            <person name="Jeffries C."/>
            <person name="Kyrpides N."/>
            <person name="Ivanova N."/>
            <person name="Mikhailova N."/>
            <person name="Beauchemin N."/>
            <person name="Sen A."/>
            <person name="Sur S.A."/>
            <person name="Gtari M."/>
            <person name="Wall L."/>
            <person name="Tisa L."/>
            <person name="Woyke T."/>
        </authorList>
    </citation>
    <scope>NUCLEOTIDE SEQUENCE [LARGE SCALE GENOMIC DNA]</scope>
    <source>
        <strain evidence="5">DSM 45817 / CECT 9037 / EuI1c</strain>
    </source>
</reference>
<keyword evidence="5" id="KW-1185">Reference proteome</keyword>
<dbReference type="Proteomes" id="UP000002484">
    <property type="component" value="Chromosome"/>
</dbReference>
<dbReference type="eggNOG" id="COG4221">
    <property type="taxonomic scope" value="Bacteria"/>
</dbReference>
<dbReference type="OrthoDB" id="9799818at2"/>
<proteinExistence type="inferred from homology"/>
<dbReference type="EMBL" id="CP002299">
    <property type="protein sequence ID" value="ADP83745.1"/>
    <property type="molecule type" value="Genomic_DNA"/>
</dbReference>
<dbReference type="RefSeq" id="WP_013426863.1">
    <property type="nucleotide sequence ID" value="NC_014666.1"/>
</dbReference>
<dbReference type="GO" id="GO:0016491">
    <property type="term" value="F:oxidoreductase activity"/>
    <property type="evidence" value="ECO:0007669"/>
    <property type="project" value="UniProtKB-KW"/>
</dbReference>
<name>E3IVU3_PSEI1</name>
<dbReference type="PANTHER" id="PTHR43669:SF3">
    <property type="entry name" value="ALCOHOL DEHYDROGENASE, PUTATIVE (AFU_ORTHOLOGUE AFUA_3G03445)-RELATED"/>
    <property type="match status" value="1"/>
</dbReference>
<accession>E3IVU3</accession>
<evidence type="ECO:0000256" key="2">
    <source>
        <dbReference type="ARBA" id="ARBA00023002"/>
    </source>
</evidence>
<dbReference type="Gene3D" id="3.40.50.720">
    <property type="entry name" value="NAD(P)-binding Rossmann-like Domain"/>
    <property type="match status" value="1"/>
</dbReference>
<dbReference type="SUPFAM" id="SSF51735">
    <property type="entry name" value="NAD(P)-binding Rossmann-fold domains"/>
    <property type="match status" value="1"/>
</dbReference>
<dbReference type="InterPro" id="IPR002347">
    <property type="entry name" value="SDR_fam"/>
</dbReference>
<dbReference type="KEGG" id="fri:FraEuI1c_5761"/>
<dbReference type="HOGENOM" id="CLU_010194_17_2_11"/>
<feature type="region of interest" description="Disordered" evidence="3">
    <location>
        <begin position="1"/>
        <end position="25"/>
    </location>
</feature>
<dbReference type="STRING" id="298654.FraEuI1c_5761"/>